<feature type="domain" description="Agenet" evidence="2">
    <location>
        <begin position="265"/>
        <end position="321"/>
    </location>
</feature>
<dbReference type="PANTHER" id="PTHR31917:SF147">
    <property type="entry name" value="AGENET DOMAIN-CONTAINING PROTEIN"/>
    <property type="match status" value="1"/>
</dbReference>
<accession>A0A6A6M5S7</accession>
<comment type="caution">
    <text evidence="3">The sequence shown here is derived from an EMBL/GenBank/DDBJ whole genome shotgun (WGS) entry which is preliminary data.</text>
</comment>
<dbReference type="CDD" id="cd20405">
    <property type="entry name" value="Tudor_Agenet_AtDUF_rpt1_3"/>
    <property type="match status" value="2"/>
</dbReference>
<proteinExistence type="predicted"/>
<keyword evidence="4" id="KW-1185">Reference proteome</keyword>
<feature type="domain" description="Agenet" evidence="2">
    <location>
        <begin position="194"/>
        <end position="262"/>
    </location>
</feature>
<feature type="compositionally biased region" description="Acidic residues" evidence="1">
    <location>
        <begin position="128"/>
        <end position="138"/>
    </location>
</feature>
<gene>
    <name evidence="3" type="ORF">GH714_026395</name>
</gene>
<evidence type="ECO:0000313" key="4">
    <source>
        <dbReference type="Proteomes" id="UP000467840"/>
    </source>
</evidence>
<evidence type="ECO:0000259" key="2">
    <source>
        <dbReference type="SMART" id="SM00743"/>
    </source>
</evidence>
<dbReference type="InterPro" id="IPR014002">
    <property type="entry name" value="Agenet_dom_plant"/>
</dbReference>
<feature type="domain" description="Agenet" evidence="2">
    <location>
        <begin position="16"/>
        <end position="88"/>
    </location>
</feature>
<sequence>MAPKSSNSKCKTPQDLHFKPGSIVEISSDDDGFRGSWYVGTIIRRASTKNPNKYLVQYEKLFNDKAGKKPLREILDLVQLRPVAPREKQRKFKGTREQIVFGEEDLRLHREWDNGEWQPSLERVQEEKQEENEEEDEVKEEKKKDKLKEEVEPMITKEVKPIEAMTEEKVSKGMLVEETLILKEVKPIEAMSDEKFSKGMPVEVSSDEEGFEGAWFAATIVEVVGKDKYLIEYQSLRTEDDSDFLREEVDILHIRPRPPETIVVDRFKLLDEVDASYNDGWWVGVIAKVLADSKYIVYFRDSEEEMMFRHSELRLHQDWIGGEWILPSLAVKL</sequence>
<dbReference type="AlphaFoldDB" id="A0A6A6M5S7"/>
<dbReference type="InterPro" id="IPR008395">
    <property type="entry name" value="Agenet-like_dom"/>
</dbReference>
<reference evidence="3 4" key="1">
    <citation type="journal article" date="2020" name="Mol. Plant">
        <title>The Chromosome-Based Rubber Tree Genome Provides New Insights into Spurge Genome Evolution and Rubber Biosynthesis.</title>
        <authorList>
            <person name="Liu J."/>
            <person name="Shi C."/>
            <person name="Shi C.C."/>
            <person name="Li W."/>
            <person name="Zhang Q.J."/>
            <person name="Zhang Y."/>
            <person name="Li K."/>
            <person name="Lu H.F."/>
            <person name="Shi C."/>
            <person name="Zhu S.T."/>
            <person name="Xiao Z.Y."/>
            <person name="Nan H."/>
            <person name="Yue Y."/>
            <person name="Zhu X.G."/>
            <person name="Wu Y."/>
            <person name="Hong X.N."/>
            <person name="Fan G.Y."/>
            <person name="Tong Y."/>
            <person name="Zhang D."/>
            <person name="Mao C.L."/>
            <person name="Liu Y.L."/>
            <person name="Hao S.J."/>
            <person name="Liu W.Q."/>
            <person name="Lv M.Q."/>
            <person name="Zhang H.B."/>
            <person name="Liu Y."/>
            <person name="Hu-Tang G.R."/>
            <person name="Wang J.P."/>
            <person name="Wang J.H."/>
            <person name="Sun Y.H."/>
            <person name="Ni S.B."/>
            <person name="Chen W.B."/>
            <person name="Zhang X.C."/>
            <person name="Jiao Y.N."/>
            <person name="Eichler E.E."/>
            <person name="Li G.H."/>
            <person name="Liu X."/>
            <person name="Gao L.Z."/>
        </authorList>
    </citation>
    <scope>NUCLEOTIDE SEQUENCE [LARGE SCALE GENOMIC DNA]</scope>
    <source>
        <strain evidence="4">cv. GT1</strain>
        <tissue evidence="3">Leaf</tissue>
    </source>
</reference>
<dbReference type="PANTHER" id="PTHR31917">
    <property type="entry name" value="AGENET DOMAIN-CONTAINING PROTEIN-RELATED"/>
    <property type="match status" value="1"/>
</dbReference>
<dbReference type="Gene3D" id="2.30.30.140">
    <property type="match status" value="1"/>
</dbReference>
<evidence type="ECO:0000313" key="3">
    <source>
        <dbReference type="EMBL" id="KAF2307329.1"/>
    </source>
</evidence>
<protein>
    <recommendedName>
        <fullName evidence="2">Agenet domain-containing protein</fullName>
    </recommendedName>
</protein>
<evidence type="ECO:0000256" key="1">
    <source>
        <dbReference type="SAM" id="MobiDB-lite"/>
    </source>
</evidence>
<organism evidence="3 4">
    <name type="scientific">Hevea brasiliensis</name>
    <name type="common">Para rubber tree</name>
    <name type="synonym">Siphonia brasiliensis</name>
    <dbReference type="NCBI Taxonomy" id="3981"/>
    <lineage>
        <taxon>Eukaryota</taxon>
        <taxon>Viridiplantae</taxon>
        <taxon>Streptophyta</taxon>
        <taxon>Embryophyta</taxon>
        <taxon>Tracheophyta</taxon>
        <taxon>Spermatophyta</taxon>
        <taxon>Magnoliopsida</taxon>
        <taxon>eudicotyledons</taxon>
        <taxon>Gunneridae</taxon>
        <taxon>Pentapetalae</taxon>
        <taxon>rosids</taxon>
        <taxon>fabids</taxon>
        <taxon>Malpighiales</taxon>
        <taxon>Euphorbiaceae</taxon>
        <taxon>Crotonoideae</taxon>
        <taxon>Micrandreae</taxon>
        <taxon>Hevea</taxon>
    </lineage>
</organism>
<name>A0A6A6M5S7_HEVBR</name>
<dbReference type="Pfam" id="PF05641">
    <property type="entry name" value="Agenet"/>
    <property type="match status" value="2"/>
</dbReference>
<dbReference type="Proteomes" id="UP000467840">
    <property type="component" value="Chromosome 9"/>
</dbReference>
<feature type="region of interest" description="Disordered" evidence="1">
    <location>
        <begin position="118"/>
        <end position="147"/>
    </location>
</feature>
<dbReference type="SMART" id="SM00743">
    <property type="entry name" value="Agenet"/>
    <property type="match status" value="3"/>
</dbReference>
<dbReference type="EMBL" id="JAAGAX010000008">
    <property type="protein sequence ID" value="KAF2307329.1"/>
    <property type="molecule type" value="Genomic_DNA"/>
</dbReference>
<dbReference type="CDD" id="cd20406">
    <property type="entry name" value="Tudor_Agenet_AtDUF_rpt2_4"/>
    <property type="match status" value="1"/>
</dbReference>